<sequence length="130" mass="15219">MVETAVRYLKLCAEKGNQYAQYRLAMLYLCDKDVPRDREKAVEYLTASAEQGNIYAQFLLDHLDSFQNPSLFLTATRLLHQLERVFQQDMQRSLGVSQNLIDRKRRQKLAEKKQAQGYKRDDLEPVQGSY</sequence>
<comment type="caution">
    <text evidence="2">The sequence shown here is derived from an EMBL/GenBank/DDBJ whole genome shotgun (WGS) entry which is preliminary data.</text>
</comment>
<evidence type="ECO:0008006" key="4">
    <source>
        <dbReference type="Google" id="ProtNLM"/>
    </source>
</evidence>
<keyword evidence="3" id="KW-1185">Reference proteome</keyword>
<gene>
    <name evidence="2" type="ORF">F130042H8_05210</name>
</gene>
<dbReference type="InterPro" id="IPR050767">
    <property type="entry name" value="Sel1_AlgK"/>
</dbReference>
<organism evidence="2 3">
    <name type="scientific">Enterocloster alcoholdehydrogenati</name>
    <dbReference type="NCBI Taxonomy" id="2547410"/>
    <lineage>
        <taxon>Bacteria</taxon>
        <taxon>Bacillati</taxon>
        <taxon>Bacillota</taxon>
        <taxon>Clostridia</taxon>
        <taxon>Lachnospirales</taxon>
        <taxon>Lachnospiraceae</taxon>
        <taxon>Enterocloster</taxon>
    </lineage>
</organism>
<dbReference type="SUPFAM" id="SSF81901">
    <property type="entry name" value="HCP-like"/>
    <property type="match status" value="1"/>
</dbReference>
<evidence type="ECO:0000313" key="2">
    <source>
        <dbReference type="EMBL" id="GAA6267461.1"/>
    </source>
</evidence>
<dbReference type="PANTHER" id="PTHR11102:SF160">
    <property type="entry name" value="ERAD-ASSOCIATED E3 UBIQUITIN-PROTEIN LIGASE COMPONENT HRD3"/>
    <property type="match status" value="1"/>
</dbReference>
<dbReference type="EMBL" id="BAABXL010000001">
    <property type="protein sequence ID" value="GAA6267461.1"/>
    <property type="molecule type" value="Genomic_DNA"/>
</dbReference>
<dbReference type="Proteomes" id="UP001600894">
    <property type="component" value="Unassembled WGS sequence"/>
</dbReference>
<evidence type="ECO:0000313" key="3">
    <source>
        <dbReference type="Proteomes" id="UP001600894"/>
    </source>
</evidence>
<proteinExistence type="predicted"/>
<accession>A0ABQ0ATV2</accession>
<protein>
    <recommendedName>
        <fullName evidence="4">Sel1 repeat family protein</fullName>
    </recommendedName>
</protein>
<feature type="region of interest" description="Disordered" evidence="1">
    <location>
        <begin position="111"/>
        <end position="130"/>
    </location>
</feature>
<dbReference type="Pfam" id="PF08238">
    <property type="entry name" value="Sel1"/>
    <property type="match status" value="1"/>
</dbReference>
<dbReference type="InterPro" id="IPR006597">
    <property type="entry name" value="Sel1-like"/>
</dbReference>
<evidence type="ECO:0000256" key="1">
    <source>
        <dbReference type="SAM" id="MobiDB-lite"/>
    </source>
</evidence>
<dbReference type="InterPro" id="IPR011990">
    <property type="entry name" value="TPR-like_helical_dom_sf"/>
</dbReference>
<dbReference type="PANTHER" id="PTHR11102">
    <property type="entry name" value="SEL-1-LIKE PROTEIN"/>
    <property type="match status" value="1"/>
</dbReference>
<feature type="compositionally biased region" description="Basic and acidic residues" evidence="1">
    <location>
        <begin position="111"/>
        <end position="123"/>
    </location>
</feature>
<dbReference type="Gene3D" id="1.25.40.10">
    <property type="entry name" value="Tetratricopeptide repeat domain"/>
    <property type="match status" value="1"/>
</dbReference>
<name>A0ABQ0ATV2_9FIRM</name>
<reference evidence="2 3" key="1">
    <citation type="submission" date="2024-04" db="EMBL/GenBank/DDBJ databases">
        <title>Defined microbial consortia suppress multidrug-resistant proinflammatory Enterobacteriaceae via ecological control.</title>
        <authorList>
            <person name="Furuichi M."/>
            <person name="Kawaguchi T."/>
            <person name="Pust M."/>
            <person name="Yasuma K."/>
            <person name="Plichta D."/>
            <person name="Hasegawa N."/>
            <person name="Ohya T."/>
            <person name="Bhattarai S."/>
            <person name="Sasajima S."/>
            <person name="Aoto Y."/>
            <person name="Tuganbaev T."/>
            <person name="Yaginuma M."/>
            <person name="Ueda M."/>
            <person name="Okahashi N."/>
            <person name="Amafuji K."/>
            <person name="Kiridooshi Y."/>
            <person name="Sugita K."/>
            <person name="Strazar M."/>
            <person name="Skelly A."/>
            <person name="Suda W."/>
            <person name="Hattori M."/>
            <person name="Nakamoto N."/>
            <person name="Caballero S."/>
            <person name="Norman J."/>
            <person name="Olle B."/>
            <person name="Tanoue T."/>
            <person name="Arita M."/>
            <person name="Bucci V."/>
            <person name="Atarashi K."/>
            <person name="Xavier R."/>
            <person name="Honda K."/>
        </authorList>
    </citation>
    <scope>NUCLEOTIDE SEQUENCE [LARGE SCALE GENOMIC DNA]</scope>
    <source>
        <strain evidence="3">f13</strain>
    </source>
</reference>
<dbReference type="SMART" id="SM00671">
    <property type="entry name" value="SEL1"/>
    <property type="match status" value="1"/>
</dbReference>